<keyword evidence="8" id="KW-1185">Reference proteome</keyword>
<protein>
    <submittedName>
        <fullName evidence="7">AI-2E family transporter</fullName>
    </submittedName>
</protein>
<dbReference type="Proteomes" id="UP000501568">
    <property type="component" value="Chromosome"/>
</dbReference>
<organism evidence="7 8">
    <name type="scientific">Stakelama tenebrarum</name>
    <dbReference type="NCBI Taxonomy" id="2711215"/>
    <lineage>
        <taxon>Bacteria</taxon>
        <taxon>Pseudomonadati</taxon>
        <taxon>Pseudomonadota</taxon>
        <taxon>Alphaproteobacteria</taxon>
        <taxon>Sphingomonadales</taxon>
        <taxon>Sphingomonadaceae</taxon>
        <taxon>Stakelama</taxon>
    </lineage>
</organism>
<feature type="transmembrane region" description="Helical" evidence="6">
    <location>
        <begin position="248"/>
        <end position="277"/>
    </location>
</feature>
<evidence type="ECO:0000313" key="7">
    <source>
        <dbReference type="EMBL" id="QIG81293.1"/>
    </source>
</evidence>
<evidence type="ECO:0000313" key="8">
    <source>
        <dbReference type="Proteomes" id="UP000501568"/>
    </source>
</evidence>
<keyword evidence="5 6" id="KW-0472">Membrane</keyword>
<feature type="transmembrane region" description="Helical" evidence="6">
    <location>
        <begin position="12"/>
        <end position="30"/>
    </location>
</feature>
<dbReference type="PANTHER" id="PTHR21716">
    <property type="entry name" value="TRANSMEMBRANE PROTEIN"/>
    <property type="match status" value="1"/>
</dbReference>
<dbReference type="GO" id="GO:0016020">
    <property type="term" value="C:membrane"/>
    <property type="evidence" value="ECO:0007669"/>
    <property type="project" value="UniProtKB-SubCell"/>
</dbReference>
<sequence length="354" mass="37478">MSRLKPDKADARFLRRVIALAVIVAVGVAFYRALELLILAFGSVLGAIVIRAVSDFYQQRLRLSERLAVGGAMVTVLLGIAFLIWLFAVQFGQQINNFVSDLPMIVEELRAAMSTSPVGREIYKAVEAAYAGSRIAQDLSGIAQGSIVIILNTILLLIGALFLAANPGVYRRGLLLLVPPGNRAPFADALDDTGATLSLWLRAQVIQMTTMGVLVGFGLWIAGVPSSAALGLLAGLSEFVPYVGPTAAMIPALALAATQGVGTLIAALIAFAVVRLIQTNFITPFVQQRVIDIPPAITLFAIIGIGYVFGMVGLFFSAALLVVIFTLVRALYLREVLGEDISPPGSGSLPSETP</sequence>
<comment type="similarity">
    <text evidence="2">Belongs to the autoinducer-2 exporter (AI-2E) (TC 2.A.86) family.</text>
</comment>
<keyword evidence="4 6" id="KW-1133">Transmembrane helix</keyword>
<evidence type="ECO:0000256" key="2">
    <source>
        <dbReference type="ARBA" id="ARBA00009773"/>
    </source>
</evidence>
<evidence type="ECO:0000256" key="1">
    <source>
        <dbReference type="ARBA" id="ARBA00004141"/>
    </source>
</evidence>
<gene>
    <name evidence="7" type="ORF">G5C33_16900</name>
</gene>
<proteinExistence type="inferred from homology"/>
<feature type="transmembrane region" description="Helical" evidence="6">
    <location>
        <begin position="142"/>
        <end position="165"/>
    </location>
</feature>
<keyword evidence="3 6" id="KW-0812">Transmembrane</keyword>
<evidence type="ECO:0000256" key="5">
    <source>
        <dbReference type="ARBA" id="ARBA00023136"/>
    </source>
</evidence>
<name>A0A6G6Y9P1_9SPHN</name>
<feature type="transmembrane region" description="Helical" evidence="6">
    <location>
        <begin position="211"/>
        <end position="236"/>
    </location>
</feature>
<feature type="transmembrane region" description="Helical" evidence="6">
    <location>
        <begin position="36"/>
        <end position="54"/>
    </location>
</feature>
<accession>A0A6G6Y9P1</accession>
<dbReference type="GO" id="GO:0055085">
    <property type="term" value="P:transmembrane transport"/>
    <property type="evidence" value="ECO:0007669"/>
    <property type="project" value="TreeGrafter"/>
</dbReference>
<reference evidence="7 8" key="1">
    <citation type="submission" date="2020-02" db="EMBL/GenBank/DDBJ databases">
        <authorList>
            <person name="Zheng R.K."/>
            <person name="Sun C.M."/>
        </authorList>
    </citation>
    <scope>NUCLEOTIDE SEQUENCE [LARGE SCALE GENOMIC DNA]</scope>
    <source>
        <strain evidence="8">zrk23</strain>
    </source>
</reference>
<dbReference type="AlphaFoldDB" id="A0A6G6Y9P1"/>
<dbReference type="EMBL" id="CP049109">
    <property type="protein sequence ID" value="QIG81293.1"/>
    <property type="molecule type" value="Genomic_DNA"/>
</dbReference>
<evidence type="ECO:0000256" key="6">
    <source>
        <dbReference type="SAM" id="Phobius"/>
    </source>
</evidence>
<dbReference type="KEGG" id="spzr:G5C33_16900"/>
<feature type="transmembrane region" description="Helical" evidence="6">
    <location>
        <begin position="289"/>
        <end position="308"/>
    </location>
</feature>
<evidence type="ECO:0000256" key="4">
    <source>
        <dbReference type="ARBA" id="ARBA00022989"/>
    </source>
</evidence>
<dbReference type="Pfam" id="PF01594">
    <property type="entry name" value="AI-2E_transport"/>
    <property type="match status" value="1"/>
</dbReference>
<dbReference type="PANTHER" id="PTHR21716:SF62">
    <property type="entry name" value="TRANSPORT PROTEIN YDBI-RELATED"/>
    <property type="match status" value="1"/>
</dbReference>
<comment type="subcellular location">
    <subcellularLocation>
        <location evidence="1">Membrane</location>
        <topology evidence="1">Multi-pass membrane protein</topology>
    </subcellularLocation>
</comment>
<feature type="transmembrane region" description="Helical" evidence="6">
    <location>
        <begin position="66"/>
        <end position="88"/>
    </location>
</feature>
<evidence type="ECO:0000256" key="3">
    <source>
        <dbReference type="ARBA" id="ARBA00022692"/>
    </source>
</evidence>
<dbReference type="RefSeq" id="WP_165328219.1">
    <property type="nucleotide sequence ID" value="NZ_CP049109.1"/>
</dbReference>
<dbReference type="InterPro" id="IPR002549">
    <property type="entry name" value="AI-2E-like"/>
</dbReference>